<evidence type="ECO:0000313" key="3">
    <source>
        <dbReference type="Proteomes" id="UP001058003"/>
    </source>
</evidence>
<gene>
    <name evidence="2" type="ORF">Daura_24040</name>
</gene>
<accession>A0A9Q9IU14</accession>
<evidence type="ECO:0000256" key="1">
    <source>
        <dbReference type="SAM" id="MobiDB-lite"/>
    </source>
</evidence>
<dbReference type="Proteomes" id="UP001058003">
    <property type="component" value="Chromosome"/>
</dbReference>
<feature type="region of interest" description="Disordered" evidence="1">
    <location>
        <begin position="57"/>
        <end position="81"/>
    </location>
</feature>
<protein>
    <submittedName>
        <fullName evidence="2">Uncharacterized protein</fullName>
    </submittedName>
</protein>
<keyword evidence="3" id="KW-1185">Reference proteome</keyword>
<evidence type="ECO:0000313" key="2">
    <source>
        <dbReference type="EMBL" id="UWZ58963.1"/>
    </source>
</evidence>
<dbReference type="RefSeq" id="WP_033361929.1">
    <property type="nucleotide sequence ID" value="NZ_CP073767.1"/>
</dbReference>
<organism evidence="2 3">
    <name type="scientific">Dactylosporangium aurantiacum</name>
    <dbReference type="NCBI Taxonomy" id="35754"/>
    <lineage>
        <taxon>Bacteria</taxon>
        <taxon>Bacillati</taxon>
        <taxon>Actinomycetota</taxon>
        <taxon>Actinomycetes</taxon>
        <taxon>Micromonosporales</taxon>
        <taxon>Micromonosporaceae</taxon>
        <taxon>Dactylosporangium</taxon>
    </lineage>
</organism>
<dbReference type="AlphaFoldDB" id="A0A9Q9IU14"/>
<reference evidence="2" key="1">
    <citation type="submission" date="2021-04" db="EMBL/GenBank/DDBJ databases">
        <title>Dactylosporangium aurantiacum NRRL B-8018 full assembly.</title>
        <authorList>
            <person name="Hartkoorn R.C."/>
            <person name="Beaudoing E."/>
            <person name="Hot D."/>
        </authorList>
    </citation>
    <scope>NUCLEOTIDE SEQUENCE</scope>
    <source>
        <strain evidence="2">NRRL B-8018</strain>
    </source>
</reference>
<dbReference type="KEGG" id="daur:Daura_24040"/>
<dbReference type="EMBL" id="CP073767">
    <property type="protein sequence ID" value="UWZ58963.1"/>
    <property type="molecule type" value="Genomic_DNA"/>
</dbReference>
<sequence>MEKLLQGPKHYERLADTCAADRKAYEAWRTATALDQMWSEPKQGLPVAEARLASAGKAVAHRRHQDVTVLGPDEPGPPQGS</sequence>
<name>A0A9Q9IU14_9ACTN</name>
<proteinExistence type="predicted"/>